<protein>
    <submittedName>
        <fullName evidence="2">Nucleotidyltransferase domain-containing protein</fullName>
    </submittedName>
</protein>
<name>A0AA47JH04_VIBPH</name>
<evidence type="ECO:0000259" key="1">
    <source>
        <dbReference type="Pfam" id="PF01909"/>
    </source>
</evidence>
<dbReference type="RefSeq" id="WP_031780792.1">
    <property type="nucleotide sequence ID" value="NZ_CP114194.1"/>
</dbReference>
<reference evidence="2" key="1">
    <citation type="submission" date="2022-12" db="EMBL/GenBank/DDBJ databases">
        <title>Vibrio parahaemolyticus become highly virulent by producing novel Tc toxins.</title>
        <authorList>
            <person name="Yang F."/>
            <person name="You Y."/>
            <person name="Lai Q."/>
            <person name="Xu L."/>
            <person name="Li F."/>
        </authorList>
    </citation>
    <scope>NUCLEOTIDE SEQUENCE</scope>
    <source>
        <strain evidence="2">Vp-HL-202005</strain>
    </source>
</reference>
<dbReference type="GO" id="GO:0016779">
    <property type="term" value="F:nucleotidyltransferase activity"/>
    <property type="evidence" value="ECO:0007669"/>
    <property type="project" value="InterPro"/>
</dbReference>
<proteinExistence type="predicted"/>
<dbReference type="InterPro" id="IPR002934">
    <property type="entry name" value="Polymerase_NTP_transf_dom"/>
</dbReference>
<accession>A0AA47JH04</accession>
<feature type="domain" description="Polymerase nucleotidyl transferase" evidence="1">
    <location>
        <begin position="19"/>
        <end position="78"/>
    </location>
</feature>
<dbReference type="InterPro" id="IPR043519">
    <property type="entry name" value="NT_sf"/>
</dbReference>
<organism evidence="2 3">
    <name type="scientific">Vibrio parahaemolyticus</name>
    <dbReference type="NCBI Taxonomy" id="670"/>
    <lineage>
        <taxon>Bacteria</taxon>
        <taxon>Pseudomonadati</taxon>
        <taxon>Pseudomonadota</taxon>
        <taxon>Gammaproteobacteria</taxon>
        <taxon>Vibrionales</taxon>
        <taxon>Vibrionaceae</taxon>
        <taxon>Vibrio</taxon>
    </lineage>
</organism>
<dbReference type="SUPFAM" id="SSF81301">
    <property type="entry name" value="Nucleotidyltransferase"/>
    <property type="match status" value="1"/>
</dbReference>
<evidence type="ECO:0000313" key="2">
    <source>
        <dbReference type="EMBL" id="WAT90617.1"/>
    </source>
</evidence>
<dbReference type="EMBL" id="CP114194">
    <property type="protein sequence ID" value="WAT90617.1"/>
    <property type="molecule type" value="Genomic_DNA"/>
</dbReference>
<dbReference type="Proteomes" id="UP001156560">
    <property type="component" value="Chromosome 1"/>
</dbReference>
<gene>
    <name evidence="2" type="ORF">O1Q84_01935</name>
</gene>
<evidence type="ECO:0000313" key="3">
    <source>
        <dbReference type="Proteomes" id="UP001156560"/>
    </source>
</evidence>
<dbReference type="Pfam" id="PF01909">
    <property type="entry name" value="NTP_transf_2"/>
    <property type="match status" value="1"/>
</dbReference>
<dbReference type="AlphaFoldDB" id="A0AA47JH04"/>
<sequence>MTAKEISQYLIQNCKTLRFYDAYMFGSTLNGVGHDIDLLFVGPSGSTLSALKKEIQLVEKELPLDVLYMQPIEAVETNFVKNEGCVLLSNLASLNY</sequence>